<dbReference type="AlphaFoldDB" id="A0ABD0YSA9"/>
<evidence type="ECO:0000259" key="7">
    <source>
        <dbReference type="Pfam" id="PF04572"/>
    </source>
</evidence>
<evidence type="ECO:0000256" key="3">
    <source>
        <dbReference type="ARBA" id="ARBA00022676"/>
    </source>
</evidence>
<dbReference type="InterPro" id="IPR007652">
    <property type="entry name" value="A1-4-GlycosylTfrase_dom"/>
</dbReference>
<evidence type="ECO:0000256" key="6">
    <source>
        <dbReference type="ARBA" id="ARBA00023136"/>
    </source>
</evidence>
<evidence type="ECO:0000313" key="8">
    <source>
        <dbReference type="EMBL" id="KAL1138841.1"/>
    </source>
</evidence>
<evidence type="ECO:0000313" key="9">
    <source>
        <dbReference type="Proteomes" id="UP001558652"/>
    </source>
</evidence>
<keyword evidence="6" id="KW-0472">Membrane</keyword>
<keyword evidence="9" id="KW-1185">Reference proteome</keyword>
<name>A0ABD0YSA9_9HEMI</name>
<evidence type="ECO:0000256" key="2">
    <source>
        <dbReference type="ARBA" id="ARBA00009003"/>
    </source>
</evidence>
<dbReference type="PANTHER" id="PTHR12042">
    <property type="entry name" value="LACTOSYLCERAMIDE 4-ALPHA-GALACTOSYLTRANSFERASE ALPHA- 1,4-GALACTOSYLTRANSFERASE"/>
    <property type="match status" value="1"/>
</dbReference>
<dbReference type="InterPro" id="IPR007577">
    <property type="entry name" value="GlycoTrfase_DXD_sugar-bd_CS"/>
</dbReference>
<feature type="domain" description="Alpha 1,4-glycosyltransferase" evidence="7">
    <location>
        <begin position="101"/>
        <end position="230"/>
    </location>
</feature>
<keyword evidence="3" id="KW-0328">Glycosyltransferase</keyword>
<keyword evidence="5" id="KW-0333">Golgi apparatus</keyword>
<dbReference type="PANTHER" id="PTHR12042:SF21">
    <property type="entry name" value="ALPHA1,4-GALACTOSYLTRANSFERASE 1-RELATED"/>
    <property type="match status" value="1"/>
</dbReference>
<evidence type="ECO:0000256" key="4">
    <source>
        <dbReference type="ARBA" id="ARBA00022679"/>
    </source>
</evidence>
<gene>
    <name evidence="8" type="ORF">AAG570_008903</name>
</gene>
<dbReference type="InterPro" id="IPR029044">
    <property type="entry name" value="Nucleotide-diphossugar_trans"/>
</dbReference>
<comment type="caution">
    <text evidence="8">The sequence shown here is derived from an EMBL/GenBank/DDBJ whole genome shotgun (WGS) entry which is preliminary data.</text>
</comment>
<reference evidence="8 9" key="1">
    <citation type="submission" date="2024-07" db="EMBL/GenBank/DDBJ databases">
        <title>Chromosome-level genome assembly of the water stick insect Ranatra chinensis (Heteroptera: Nepidae).</title>
        <authorList>
            <person name="Liu X."/>
        </authorList>
    </citation>
    <scope>NUCLEOTIDE SEQUENCE [LARGE SCALE GENOMIC DNA]</scope>
    <source>
        <strain evidence="8">Cailab_2021Rc</strain>
        <tissue evidence="8">Muscle</tissue>
    </source>
</reference>
<dbReference type="Pfam" id="PF04488">
    <property type="entry name" value="Gly_transf_sug"/>
    <property type="match status" value="1"/>
</dbReference>
<dbReference type="InterPro" id="IPR051981">
    <property type="entry name" value="Glycosyltransf_32"/>
</dbReference>
<accession>A0ABD0YSA9</accession>
<comment type="similarity">
    <text evidence="2">Belongs to the glycosyltransferase 32 family.</text>
</comment>
<dbReference type="EMBL" id="JBFDAA010000003">
    <property type="protein sequence ID" value="KAL1138841.1"/>
    <property type="molecule type" value="Genomic_DNA"/>
</dbReference>
<dbReference type="GO" id="GO:0016758">
    <property type="term" value="F:hexosyltransferase activity"/>
    <property type="evidence" value="ECO:0007669"/>
    <property type="project" value="UniProtKB-ARBA"/>
</dbReference>
<dbReference type="SUPFAM" id="SSF53448">
    <property type="entry name" value="Nucleotide-diphospho-sugar transferases"/>
    <property type="match status" value="1"/>
</dbReference>
<dbReference type="GO" id="GO:0000139">
    <property type="term" value="C:Golgi membrane"/>
    <property type="evidence" value="ECO:0007669"/>
    <property type="project" value="UniProtKB-SubCell"/>
</dbReference>
<dbReference type="Pfam" id="PF04572">
    <property type="entry name" value="Gb3_synth"/>
    <property type="match status" value="1"/>
</dbReference>
<protein>
    <recommendedName>
        <fullName evidence="7">Alpha 1,4-glycosyltransferase domain-containing protein</fullName>
    </recommendedName>
</protein>
<proteinExistence type="inferred from homology"/>
<evidence type="ECO:0000256" key="1">
    <source>
        <dbReference type="ARBA" id="ARBA00004323"/>
    </source>
</evidence>
<dbReference type="Gene3D" id="3.90.550.20">
    <property type="match status" value="1"/>
</dbReference>
<evidence type="ECO:0000256" key="5">
    <source>
        <dbReference type="ARBA" id="ARBA00023034"/>
    </source>
</evidence>
<comment type="subcellular location">
    <subcellularLocation>
        <location evidence="1">Golgi apparatus membrane</location>
        <topology evidence="1">Single-pass type II membrane protein</topology>
    </subcellularLocation>
</comment>
<dbReference type="Proteomes" id="UP001558652">
    <property type="component" value="Unassembled WGS sequence"/>
</dbReference>
<keyword evidence="4" id="KW-0808">Transferase</keyword>
<sequence>MLELGNVAVIDAWSLLKSGGWSEWLQDSPLDQLGPALESSVFRVEHVSDAIRLLLIWKFGGTYLDLDFISIRSLDDLGNDWVGAEDRNIVSNAALNAAPAGPGHAMFENFLKEFAEKFDGAHWAVNGPYLLTNVIYKVCNLTKGTDMQEVGRMKNCGFTVHTQKFFYPISYATWRNYFSEKAWPVVNSSLGPSVHAIHFWNKLSKDEVVTVGSGQPYGRLASQYCPPVYYASVPAF</sequence>
<organism evidence="8 9">
    <name type="scientific">Ranatra chinensis</name>
    <dbReference type="NCBI Taxonomy" id="642074"/>
    <lineage>
        <taxon>Eukaryota</taxon>
        <taxon>Metazoa</taxon>
        <taxon>Ecdysozoa</taxon>
        <taxon>Arthropoda</taxon>
        <taxon>Hexapoda</taxon>
        <taxon>Insecta</taxon>
        <taxon>Pterygota</taxon>
        <taxon>Neoptera</taxon>
        <taxon>Paraneoptera</taxon>
        <taxon>Hemiptera</taxon>
        <taxon>Heteroptera</taxon>
        <taxon>Panheteroptera</taxon>
        <taxon>Nepomorpha</taxon>
        <taxon>Nepidae</taxon>
        <taxon>Ranatrinae</taxon>
        <taxon>Ranatra</taxon>
    </lineage>
</organism>